<dbReference type="EMBL" id="JAHLJV010000022">
    <property type="protein sequence ID" value="KAK1594030.1"/>
    <property type="molecule type" value="Genomic_DNA"/>
</dbReference>
<name>A0AAD8Q1A7_9PEZI</name>
<dbReference type="Proteomes" id="UP001230504">
    <property type="component" value="Unassembled WGS sequence"/>
</dbReference>
<accession>A0AAD8Q1A7</accession>
<feature type="signal peptide" evidence="1">
    <location>
        <begin position="1"/>
        <end position="27"/>
    </location>
</feature>
<dbReference type="RefSeq" id="XP_060415277.1">
    <property type="nucleotide sequence ID" value="XM_060557579.1"/>
</dbReference>
<evidence type="ECO:0000313" key="3">
    <source>
        <dbReference type="Proteomes" id="UP001230504"/>
    </source>
</evidence>
<feature type="chain" id="PRO_5042073899" description="Secreted protein" evidence="1">
    <location>
        <begin position="28"/>
        <end position="115"/>
    </location>
</feature>
<sequence>MQRCSRCGGAPAKCVVAFSLSLSLSLSLSMDKVSRAPKKRGEGKRRWGLSWPLLPSSASEIRSVDCRKETAKGKVVAPLRPPSYLSMFQSRMAPAARDGYVFVQLDRSYPLRVSW</sequence>
<keyword evidence="1" id="KW-0732">Signal</keyword>
<protein>
    <recommendedName>
        <fullName evidence="4">Secreted protein</fullName>
    </recommendedName>
</protein>
<keyword evidence="3" id="KW-1185">Reference proteome</keyword>
<proteinExistence type="predicted"/>
<evidence type="ECO:0008006" key="4">
    <source>
        <dbReference type="Google" id="ProtNLM"/>
    </source>
</evidence>
<comment type="caution">
    <text evidence="2">The sequence shown here is derived from an EMBL/GenBank/DDBJ whole genome shotgun (WGS) entry which is preliminary data.</text>
</comment>
<evidence type="ECO:0000256" key="1">
    <source>
        <dbReference type="SAM" id="SignalP"/>
    </source>
</evidence>
<dbReference type="AlphaFoldDB" id="A0AAD8Q1A7"/>
<gene>
    <name evidence="2" type="ORF">LY79DRAFT_550665</name>
</gene>
<evidence type="ECO:0000313" key="2">
    <source>
        <dbReference type="EMBL" id="KAK1594030.1"/>
    </source>
</evidence>
<organism evidence="2 3">
    <name type="scientific">Colletotrichum navitas</name>
    <dbReference type="NCBI Taxonomy" id="681940"/>
    <lineage>
        <taxon>Eukaryota</taxon>
        <taxon>Fungi</taxon>
        <taxon>Dikarya</taxon>
        <taxon>Ascomycota</taxon>
        <taxon>Pezizomycotina</taxon>
        <taxon>Sordariomycetes</taxon>
        <taxon>Hypocreomycetidae</taxon>
        <taxon>Glomerellales</taxon>
        <taxon>Glomerellaceae</taxon>
        <taxon>Colletotrichum</taxon>
        <taxon>Colletotrichum graminicola species complex</taxon>
    </lineage>
</organism>
<dbReference type="GeneID" id="85441819"/>
<reference evidence="2" key="1">
    <citation type="submission" date="2021-06" db="EMBL/GenBank/DDBJ databases">
        <title>Comparative genomics, transcriptomics and evolutionary studies reveal genomic signatures of adaptation to plant cell wall in hemibiotrophic fungi.</title>
        <authorList>
            <consortium name="DOE Joint Genome Institute"/>
            <person name="Baroncelli R."/>
            <person name="Diaz J.F."/>
            <person name="Benocci T."/>
            <person name="Peng M."/>
            <person name="Battaglia E."/>
            <person name="Haridas S."/>
            <person name="Andreopoulos W."/>
            <person name="Labutti K."/>
            <person name="Pangilinan J."/>
            <person name="Floch G.L."/>
            <person name="Makela M.R."/>
            <person name="Henrissat B."/>
            <person name="Grigoriev I.V."/>
            <person name="Crouch J.A."/>
            <person name="De Vries R.P."/>
            <person name="Sukno S.A."/>
            <person name="Thon M.R."/>
        </authorList>
    </citation>
    <scope>NUCLEOTIDE SEQUENCE</scope>
    <source>
        <strain evidence="2">CBS 125086</strain>
    </source>
</reference>